<dbReference type="Proteomes" id="UP000799429">
    <property type="component" value="Unassembled WGS sequence"/>
</dbReference>
<protein>
    <submittedName>
        <fullName evidence="1">Uncharacterized protein</fullName>
    </submittedName>
</protein>
<accession>A0A9P4SCN5</accession>
<reference evidence="1" key="1">
    <citation type="journal article" date="2020" name="Stud. Mycol.">
        <title>101 Dothideomycetes genomes: a test case for predicting lifestyles and emergence of pathogens.</title>
        <authorList>
            <person name="Haridas S."/>
            <person name="Albert R."/>
            <person name="Binder M."/>
            <person name="Bloem J."/>
            <person name="Labutti K."/>
            <person name="Salamov A."/>
            <person name="Andreopoulos B."/>
            <person name="Baker S."/>
            <person name="Barry K."/>
            <person name="Bills G."/>
            <person name="Bluhm B."/>
            <person name="Cannon C."/>
            <person name="Castanera R."/>
            <person name="Culley D."/>
            <person name="Daum C."/>
            <person name="Ezra D."/>
            <person name="Gonzalez J."/>
            <person name="Henrissat B."/>
            <person name="Kuo A."/>
            <person name="Liang C."/>
            <person name="Lipzen A."/>
            <person name="Lutzoni F."/>
            <person name="Magnuson J."/>
            <person name="Mondo S."/>
            <person name="Nolan M."/>
            <person name="Ohm R."/>
            <person name="Pangilinan J."/>
            <person name="Park H.-J."/>
            <person name="Ramirez L."/>
            <person name="Alfaro M."/>
            <person name="Sun H."/>
            <person name="Tritt A."/>
            <person name="Yoshinaga Y."/>
            <person name="Zwiers L.-H."/>
            <person name="Turgeon B."/>
            <person name="Goodwin S."/>
            <person name="Spatafora J."/>
            <person name="Crous P."/>
            <person name="Grigoriev I."/>
        </authorList>
    </citation>
    <scope>NUCLEOTIDE SEQUENCE</scope>
    <source>
        <strain evidence="1">CBS 101060</strain>
    </source>
</reference>
<dbReference type="AlphaFoldDB" id="A0A9P4SCN5"/>
<dbReference type="EMBL" id="MU006093">
    <property type="protein sequence ID" value="KAF2840256.1"/>
    <property type="molecule type" value="Genomic_DNA"/>
</dbReference>
<name>A0A9P4SCN5_9PEZI</name>
<proteinExistence type="predicted"/>
<gene>
    <name evidence="1" type="ORF">M501DRAFT_684112</name>
</gene>
<evidence type="ECO:0000313" key="2">
    <source>
        <dbReference type="Proteomes" id="UP000799429"/>
    </source>
</evidence>
<comment type="caution">
    <text evidence="1">The sequence shown here is derived from an EMBL/GenBank/DDBJ whole genome shotgun (WGS) entry which is preliminary data.</text>
</comment>
<organism evidence="1 2">
    <name type="scientific">Patellaria atrata CBS 101060</name>
    <dbReference type="NCBI Taxonomy" id="1346257"/>
    <lineage>
        <taxon>Eukaryota</taxon>
        <taxon>Fungi</taxon>
        <taxon>Dikarya</taxon>
        <taxon>Ascomycota</taxon>
        <taxon>Pezizomycotina</taxon>
        <taxon>Dothideomycetes</taxon>
        <taxon>Dothideomycetes incertae sedis</taxon>
        <taxon>Patellariales</taxon>
        <taxon>Patellariaceae</taxon>
        <taxon>Patellaria</taxon>
    </lineage>
</organism>
<evidence type="ECO:0000313" key="1">
    <source>
        <dbReference type="EMBL" id="KAF2840256.1"/>
    </source>
</evidence>
<keyword evidence="2" id="KW-1185">Reference proteome</keyword>
<sequence>MRGLPQRAKLFDFSRTMLLERDVNAPPPHGADLTVPGRRPNAISTVTTAERRREDISRMRRDQFRDARSAHFNCIPQSDMVQDDHQFDGDIEASDILLPSRTEHILIQTVLKYEPQRAKLIDTLYNLKGDPLITESSMLEPMILVSSPSNGSI</sequence>